<dbReference type="InterPro" id="IPR001128">
    <property type="entry name" value="Cyt_P450"/>
</dbReference>
<dbReference type="InterPro" id="IPR050364">
    <property type="entry name" value="Cytochrome_P450_fung"/>
</dbReference>
<dbReference type="GO" id="GO:0016705">
    <property type="term" value="F:oxidoreductase activity, acting on paired donors, with incorporation or reduction of molecular oxygen"/>
    <property type="evidence" value="ECO:0007669"/>
    <property type="project" value="InterPro"/>
</dbReference>
<evidence type="ECO:0000256" key="5">
    <source>
        <dbReference type="ARBA" id="ARBA00022723"/>
    </source>
</evidence>
<sequence>MSGVLMKREKSPFYISYNERFRKYRRLMQRAMNSSASRAYWGMEEDAAKHTIGQIIESPEKLFQHIRSNSAFIIMKLTYGYTISDHNDHFVENAEKAIKIGSLAAAPGKWLVDSIPILRFLPDWFPGAGFKRQAKVWSEFMHNQTLKPHQWAKSQMEKGIAEPSFTSNLLQDANGGITTDAELEDYVLWTAGAMYGAGADTVELFLSVMRTFVFCMLTNPAVQERAQREIDAFIQEERRLPNLKDWSQGALPFLNCILLEVLRWHPPVPMGLFHATANDDVYEDYLIPAKTTIIGNIWGILHDDSSYPNPDIFDPDRFTGLDGRSKEDDPREVIFGFGRRICPGRYIAEASAWIQMALMLACMSIEKAVDENGQVLEPELACSTALVSFIQPFPYKIVPRQKGVELVKLSTKA</sequence>
<dbReference type="InterPro" id="IPR002401">
    <property type="entry name" value="Cyt_P450_E_grp-I"/>
</dbReference>
<comment type="cofactor">
    <cofactor evidence="1 9">
        <name>heme</name>
        <dbReference type="ChEBI" id="CHEBI:30413"/>
    </cofactor>
</comment>
<evidence type="ECO:0000256" key="8">
    <source>
        <dbReference type="ARBA" id="ARBA00023033"/>
    </source>
</evidence>
<dbReference type="CDD" id="cd11065">
    <property type="entry name" value="CYP64-like"/>
    <property type="match status" value="1"/>
</dbReference>
<dbReference type="PANTHER" id="PTHR46300:SF7">
    <property type="entry name" value="P450, PUTATIVE (EUROFUNG)-RELATED"/>
    <property type="match status" value="1"/>
</dbReference>
<comment type="similarity">
    <text evidence="3 10">Belongs to the cytochrome P450 family.</text>
</comment>
<protein>
    <recommendedName>
        <fullName evidence="13">Cytochrome P450</fullName>
    </recommendedName>
</protein>
<keyword evidence="7 9" id="KW-0408">Iron</keyword>
<dbReference type="GO" id="GO:0005506">
    <property type="term" value="F:iron ion binding"/>
    <property type="evidence" value="ECO:0007669"/>
    <property type="project" value="InterPro"/>
</dbReference>
<dbReference type="Proteomes" id="UP001383192">
    <property type="component" value="Unassembled WGS sequence"/>
</dbReference>
<evidence type="ECO:0000313" key="12">
    <source>
        <dbReference type="Proteomes" id="UP001383192"/>
    </source>
</evidence>
<organism evidence="11 12">
    <name type="scientific">Paramarasmius palmivorus</name>
    <dbReference type="NCBI Taxonomy" id="297713"/>
    <lineage>
        <taxon>Eukaryota</taxon>
        <taxon>Fungi</taxon>
        <taxon>Dikarya</taxon>
        <taxon>Basidiomycota</taxon>
        <taxon>Agaricomycotina</taxon>
        <taxon>Agaricomycetes</taxon>
        <taxon>Agaricomycetidae</taxon>
        <taxon>Agaricales</taxon>
        <taxon>Marasmiineae</taxon>
        <taxon>Marasmiaceae</taxon>
        <taxon>Paramarasmius</taxon>
    </lineage>
</organism>
<dbReference type="GO" id="GO:0004497">
    <property type="term" value="F:monooxygenase activity"/>
    <property type="evidence" value="ECO:0007669"/>
    <property type="project" value="UniProtKB-KW"/>
</dbReference>
<dbReference type="EMBL" id="JAYKXP010000002">
    <property type="protein sequence ID" value="KAK7060963.1"/>
    <property type="molecule type" value="Genomic_DNA"/>
</dbReference>
<evidence type="ECO:0000256" key="10">
    <source>
        <dbReference type="RuleBase" id="RU000461"/>
    </source>
</evidence>
<comment type="caution">
    <text evidence="11">The sequence shown here is derived from an EMBL/GenBank/DDBJ whole genome shotgun (WGS) entry which is preliminary data.</text>
</comment>
<evidence type="ECO:0000256" key="1">
    <source>
        <dbReference type="ARBA" id="ARBA00001971"/>
    </source>
</evidence>
<dbReference type="InterPro" id="IPR017972">
    <property type="entry name" value="Cyt_P450_CS"/>
</dbReference>
<keyword evidence="8 10" id="KW-0503">Monooxygenase</keyword>
<proteinExistence type="inferred from homology"/>
<feature type="binding site" description="axial binding residue" evidence="9">
    <location>
        <position position="342"/>
    </location>
    <ligand>
        <name>heme</name>
        <dbReference type="ChEBI" id="CHEBI:30413"/>
    </ligand>
    <ligandPart>
        <name>Fe</name>
        <dbReference type="ChEBI" id="CHEBI:18248"/>
    </ligandPart>
</feature>
<keyword evidence="4 9" id="KW-0349">Heme</keyword>
<keyword evidence="6 10" id="KW-0560">Oxidoreductase</keyword>
<dbReference type="AlphaFoldDB" id="A0AAW0E6M0"/>
<dbReference type="Pfam" id="PF00067">
    <property type="entry name" value="p450"/>
    <property type="match status" value="1"/>
</dbReference>
<gene>
    <name evidence="11" type="ORF">VNI00_000698</name>
</gene>
<dbReference type="PROSITE" id="PS00086">
    <property type="entry name" value="CYTOCHROME_P450"/>
    <property type="match status" value="1"/>
</dbReference>
<evidence type="ECO:0000256" key="4">
    <source>
        <dbReference type="ARBA" id="ARBA00022617"/>
    </source>
</evidence>
<evidence type="ECO:0000256" key="6">
    <source>
        <dbReference type="ARBA" id="ARBA00023002"/>
    </source>
</evidence>
<dbReference type="Gene3D" id="1.10.630.10">
    <property type="entry name" value="Cytochrome P450"/>
    <property type="match status" value="1"/>
</dbReference>
<accession>A0AAW0E6M0</accession>
<comment type="pathway">
    <text evidence="2">Secondary metabolite biosynthesis.</text>
</comment>
<dbReference type="PRINTS" id="PR00463">
    <property type="entry name" value="EP450I"/>
</dbReference>
<reference evidence="11 12" key="1">
    <citation type="submission" date="2024-01" db="EMBL/GenBank/DDBJ databases">
        <title>A draft genome for a cacao thread blight-causing isolate of Paramarasmius palmivorus.</title>
        <authorList>
            <person name="Baruah I.K."/>
            <person name="Bukari Y."/>
            <person name="Amoako-Attah I."/>
            <person name="Meinhardt L.W."/>
            <person name="Bailey B.A."/>
            <person name="Cohen S.P."/>
        </authorList>
    </citation>
    <scope>NUCLEOTIDE SEQUENCE [LARGE SCALE GENOMIC DNA]</scope>
    <source>
        <strain evidence="11 12">GH-12</strain>
    </source>
</reference>
<dbReference type="GO" id="GO:0020037">
    <property type="term" value="F:heme binding"/>
    <property type="evidence" value="ECO:0007669"/>
    <property type="project" value="InterPro"/>
</dbReference>
<dbReference type="SUPFAM" id="SSF48264">
    <property type="entry name" value="Cytochrome P450"/>
    <property type="match status" value="1"/>
</dbReference>
<evidence type="ECO:0000256" key="3">
    <source>
        <dbReference type="ARBA" id="ARBA00010617"/>
    </source>
</evidence>
<keyword evidence="12" id="KW-1185">Reference proteome</keyword>
<evidence type="ECO:0008006" key="13">
    <source>
        <dbReference type="Google" id="ProtNLM"/>
    </source>
</evidence>
<keyword evidence="5 9" id="KW-0479">Metal-binding</keyword>
<name>A0AAW0E6M0_9AGAR</name>
<evidence type="ECO:0000256" key="7">
    <source>
        <dbReference type="ARBA" id="ARBA00023004"/>
    </source>
</evidence>
<evidence type="ECO:0000256" key="9">
    <source>
        <dbReference type="PIRSR" id="PIRSR602401-1"/>
    </source>
</evidence>
<dbReference type="PANTHER" id="PTHR46300">
    <property type="entry name" value="P450, PUTATIVE (EUROFUNG)-RELATED-RELATED"/>
    <property type="match status" value="1"/>
</dbReference>
<dbReference type="InterPro" id="IPR036396">
    <property type="entry name" value="Cyt_P450_sf"/>
</dbReference>
<evidence type="ECO:0000313" key="11">
    <source>
        <dbReference type="EMBL" id="KAK7060963.1"/>
    </source>
</evidence>
<evidence type="ECO:0000256" key="2">
    <source>
        <dbReference type="ARBA" id="ARBA00005179"/>
    </source>
</evidence>